<evidence type="ECO:0000259" key="9">
    <source>
        <dbReference type="PROSITE" id="PS50893"/>
    </source>
</evidence>
<gene>
    <name evidence="12" type="ORF">HW561_21445</name>
</gene>
<dbReference type="InterPro" id="IPR003593">
    <property type="entry name" value="AAA+_ATPase"/>
</dbReference>
<dbReference type="InterPro" id="IPR039421">
    <property type="entry name" value="Type_1_exporter"/>
</dbReference>
<name>A0ABX2PXJ3_9RHOB</name>
<dbReference type="PANTHER" id="PTHR43394">
    <property type="entry name" value="ATP-DEPENDENT PERMEASE MDL1, MITOCHONDRIAL"/>
    <property type="match status" value="1"/>
</dbReference>
<keyword evidence="13" id="KW-1185">Reference proteome</keyword>
<evidence type="ECO:0000256" key="7">
    <source>
        <dbReference type="ARBA" id="ARBA00023136"/>
    </source>
</evidence>
<evidence type="ECO:0000259" key="11">
    <source>
        <dbReference type="PROSITE" id="PS50990"/>
    </source>
</evidence>
<dbReference type="PROSITE" id="PS50929">
    <property type="entry name" value="ABC_TM1F"/>
    <property type="match status" value="1"/>
</dbReference>
<feature type="transmembrane region" description="Helical" evidence="8">
    <location>
        <begin position="185"/>
        <end position="206"/>
    </location>
</feature>
<comment type="subcellular location">
    <subcellularLocation>
        <location evidence="1">Cell membrane</location>
        <topology evidence="1">Multi-pass membrane protein</topology>
    </subcellularLocation>
</comment>
<evidence type="ECO:0000259" key="10">
    <source>
        <dbReference type="PROSITE" id="PS50929"/>
    </source>
</evidence>
<dbReference type="InterPro" id="IPR027417">
    <property type="entry name" value="P-loop_NTPase"/>
</dbReference>
<dbReference type="PROSITE" id="PS50990">
    <property type="entry name" value="PEPTIDASE_C39"/>
    <property type="match status" value="1"/>
</dbReference>
<keyword evidence="4" id="KW-0378">Hydrolase</keyword>
<dbReference type="InterPro" id="IPR011527">
    <property type="entry name" value="ABC1_TM_dom"/>
</dbReference>
<dbReference type="Pfam" id="PF00005">
    <property type="entry name" value="ABC_tran"/>
    <property type="match status" value="1"/>
</dbReference>
<dbReference type="CDD" id="cd18569">
    <property type="entry name" value="ABC_6TM_NHLM_bacteriocin"/>
    <property type="match status" value="1"/>
</dbReference>
<keyword evidence="6 8" id="KW-1133">Transmembrane helix</keyword>
<dbReference type="SUPFAM" id="SSF52540">
    <property type="entry name" value="P-loop containing nucleoside triphosphate hydrolases"/>
    <property type="match status" value="1"/>
</dbReference>
<dbReference type="InterPro" id="IPR003439">
    <property type="entry name" value="ABC_transporter-like_ATP-bd"/>
</dbReference>
<dbReference type="Proteomes" id="UP000630805">
    <property type="component" value="Unassembled WGS sequence"/>
</dbReference>
<feature type="domain" description="Peptidase C39" evidence="11">
    <location>
        <begin position="2"/>
        <end position="119"/>
    </location>
</feature>
<evidence type="ECO:0000313" key="12">
    <source>
        <dbReference type="EMBL" id="NVO58355.1"/>
    </source>
</evidence>
<keyword evidence="3" id="KW-0547">Nucleotide-binding</keyword>
<dbReference type="Pfam" id="PF00664">
    <property type="entry name" value="ABC_membrane"/>
    <property type="match status" value="1"/>
</dbReference>
<dbReference type="InterPro" id="IPR036640">
    <property type="entry name" value="ABC1_TM_sf"/>
</dbReference>
<dbReference type="EMBL" id="JABXWT010000023">
    <property type="protein sequence ID" value="NVO58355.1"/>
    <property type="molecule type" value="Genomic_DNA"/>
</dbReference>
<dbReference type="Gene3D" id="3.90.70.10">
    <property type="entry name" value="Cysteine proteinases"/>
    <property type="match status" value="1"/>
</dbReference>
<feature type="domain" description="ABC transmembrane type-1" evidence="10">
    <location>
        <begin position="151"/>
        <end position="431"/>
    </location>
</feature>
<evidence type="ECO:0000256" key="6">
    <source>
        <dbReference type="ARBA" id="ARBA00022989"/>
    </source>
</evidence>
<evidence type="ECO:0000256" key="4">
    <source>
        <dbReference type="ARBA" id="ARBA00022801"/>
    </source>
</evidence>
<dbReference type="PROSITE" id="PS00211">
    <property type="entry name" value="ABC_TRANSPORTER_1"/>
    <property type="match status" value="1"/>
</dbReference>
<proteinExistence type="predicted"/>
<dbReference type="Pfam" id="PF03412">
    <property type="entry name" value="Peptidase_C39"/>
    <property type="match status" value="1"/>
</dbReference>
<feature type="transmembrane region" description="Helical" evidence="8">
    <location>
        <begin position="256"/>
        <end position="280"/>
    </location>
</feature>
<evidence type="ECO:0000256" key="1">
    <source>
        <dbReference type="ARBA" id="ARBA00004651"/>
    </source>
</evidence>
<keyword evidence="2 8" id="KW-0812">Transmembrane</keyword>
<evidence type="ECO:0000313" key="13">
    <source>
        <dbReference type="Proteomes" id="UP000630805"/>
    </source>
</evidence>
<dbReference type="PROSITE" id="PS50893">
    <property type="entry name" value="ABC_TRANSPORTER_2"/>
    <property type="match status" value="1"/>
</dbReference>
<dbReference type="InterPro" id="IPR017871">
    <property type="entry name" value="ABC_transporter-like_CS"/>
</dbReference>
<protein>
    <submittedName>
        <fullName evidence="12">NHLP family bacteriocin export ABC transporter peptidase/permease/ATPase subunit</fullName>
    </submittedName>
</protein>
<keyword evidence="5" id="KW-0067">ATP-binding</keyword>
<reference evidence="12 13" key="1">
    <citation type="submission" date="2020-06" db="EMBL/GenBank/DDBJ databases">
        <authorList>
            <person name="Cao W.R."/>
        </authorList>
    </citation>
    <scope>NUCLEOTIDE SEQUENCE [LARGE SCALE GENOMIC DNA]</scope>
    <source>
        <strain evidence="12 13">B1Z28</strain>
    </source>
</reference>
<feature type="transmembrane region" description="Helical" evidence="8">
    <location>
        <begin position="365"/>
        <end position="389"/>
    </location>
</feature>
<evidence type="ECO:0000256" key="3">
    <source>
        <dbReference type="ARBA" id="ARBA00022741"/>
    </source>
</evidence>
<evidence type="ECO:0000256" key="8">
    <source>
        <dbReference type="SAM" id="Phobius"/>
    </source>
</evidence>
<dbReference type="SMART" id="SM00382">
    <property type="entry name" value="AAA"/>
    <property type="match status" value="1"/>
</dbReference>
<dbReference type="Gene3D" id="1.20.1560.10">
    <property type="entry name" value="ABC transporter type 1, transmembrane domain"/>
    <property type="match status" value="1"/>
</dbReference>
<dbReference type="Gene3D" id="3.40.50.300">
    <property type="entry name" value="P-loop containing nucleotide triphosphate hydrolases"/>
    <property type="match status" value="1"/>
</dbReference>
<dbReference type="InterPro" id="IPR022514">
    <property type="entry name" value="NHPM_micro_ABC1"/>
</dbReference>
<keyword evidence="7 8" id="KW-0472">Membrane</keyword>
<dbReference type="SUPFAM" id="SSF90123">
    <property type="entry name" value="ABC transporter transmembrane region"/>
    <property type="match status" value="1"/>
</dbReference>
<feature type="transmembrane region" description="Helical" evidence="8">
    <location>
        <begin position="148"/>
        <end position="173"/>
    </location>
</feature>
<dbReference type="NCBIfam" id="TIGR03796">
    <property type="entry name" value="NHLM_micro_ABC1"/>
    <property type="match status" value="1"/>
</dbReference>
<evidence type="ECO:0000256" key="2">
    <source>
        <dbReference type="ARBA" id="ARBA00022692"/>
    </source>
</evidence>
<sequence length="705" mass="77213">MEAVECGAAALAMILRYYGRYVPLERLRSECGVSRDGSKASNVLKAARGHGMTAKGYKYSLPKLLDIKMPCIVFWNFNHFVVLEGIRGKKVHINDPAMGPRTLSFEEFDEGYTGVVLAFEPGPEFKKGGERPKDLAGLFRRLSSSKTAVTFVLLATLSLVIPGLVIPIFSKIFVDEILIQNLDNWVMPLLIGMALTGLMRGALTWLQQISLVRLDTKIALTQASAFLWHVFRLPQGFFDQRFAGDILSRVTANDRVATLLSGPLATNLASLPTVIFYLAVMFAFDPFMAMVGAGLALLNVLVLRLLNRVREDGSRRLMQDQGKLAGTSVAGIQLMETLKSSGQEDDFFAKWSGYQAKYLASRQEFSFFTTILGSVPVLVSALITVAILFLGGLRVIDGAMTIGTLVAFQSLMRSFTGPIEQMVNLAGSLQEIKGDLARLDDVLNHELDPRSGVQDEKTPAEAALMKLNGRIELRDVVFGYSKAGPPLINGLSLVIEPGQRVALIGGSGSGKSTVAKLITGLYAPWSGDILFDGKPLSEIPQRVFSQSLSTVDQEIFLFEGSLRDNLSMWDTMVQERDIVNALRDAAILDVIEARAGRYDTQVSEMGANYSGGQRQRIEIARALTVNPSILVLDEATAALDPIVEKQIDDNVRRRGCTSVVVAHRLSTVRDSDEIIVLSQGSAVQRGIHEEMIEQDGPYRSLMQAE</sequence>
<evidence type="ECO:0000256" key="5">
    <source>
        <dbReference type="ARBA" id="ARBA00022840"/>
    </source>
</evidence>
<accession>A0ABX2PXJ3</accession>
<dbReference type="PANTHER" id="PTHR43394:SF1">
    <property type="entry name" value="ATP-BINDING CASSETTE SUB-FAMILY B MEMBER 10, MITOCHONDRIAL"/>
    <property type="match status" value="1"/>
</dbReference>
<organism evidence="12 13">
    <name type="scientific">Ruegeria haliotis</name>
    <dbReference type="NCBI Taxonomy" id="2747601"/>
    <lineage>
        <taxon>Bacteria</taxon>
        <taxon>Pseudomonadati</taxon>
        <taxon>Pseudomonadota</taxon>
        <taxon>Alphaproteobacteria</taxon>
        <taxon>Rhodobacterales</taxon>
        <taxon>Roseobacteraceae</taxon>
        <taxon>Ruegeria</taxon>
    </lineage>
</organism>
<feature type="transmembrane region" description="Helical" evidence="8">
    <location>
        <begin position="286"/>
        <end position="306"/>
    </location>
</feature>
<comment type="caution">
    <text evidence="12">The sequence shown here is derived from an EMBL/GenBank/DDBJ whole genome shotgun (WGS) entry which is preliminary data.</text>
</comment>
<dbReference type="InterPro" id="IPR005074">
    <property type="entry name" value="Peptidase_C39"/>
</dbReference>
<feature type="domain" description="ABC transporter" evidence="9">
    <location>
        <begin position="471"/>
        <end position="704"/>
    </location>
</feature>